<dbReference type="AlphaFoldDB" id="A0AA97PLC5"/>
<dbReference type="EMBL" id="JH793669">
    <property type="protein sequence ID" value="ELQ38648.1"/>
    <property type="molecule type" value="Genomic_DNA"/>
</dbReference>
<name>A0AA97PLC5_PYRO3</name>
<evidence type="ECO:0000313" key="1">
    <source>
        <dbReference type="EMBL" id="ELQ38648.1"/>
    </source>
</evidence>
<organism evidence="1">
    <name type="scientific">Pyricularia oryzae (strain Y34)</name>
    <name type="common">Rice blast fungus</name>
    <name type="synonym">Magnaporthe oryzae</name>
    <dbReference type="NCBI Taxonomy" id="1143189"/>
    <lineage>
        <taxon>Eukaryota</taxon>
        <taxon>Fungi</taxon>
        <taxon>Dikarya</taxon>
        <taxon>Ascomycota</taxon>
        <taxon>Pezizomycotina</taxon>
        <taxon>Sordariomycetes</taxon>
        <taxon>Sordariomycetidae</taxon>
        <taxon>Magnaporthales</taxon>
        <taxon>Pyriculariaceae</taxon>
        <taxon>Pyricularia</taxon>
    </lineage>
</organism>
<gene>
    <name evidence="1" type="ORF">OOU_Y34scaffold00533g32</name>
</gene>
<protein>
    <submittedName>
        <fullName evidence="1">Uncharacterized protein</fullName>
    </submittedName>
</protein>
<accession>A0AA97PLC5</accession>
<sequence>MFLAQNTSGLARPPTDKAAEWTCLDRTGGGKGEALCSVRSIDGPSSY</sequence>
<proteinExistence type="predicted"/>
<dbReference type="Proteomes" id="UP000011086">
    <property type="component" value="Unassembled WGS sequence"/>
</dbReference>
<reference evidence="1" key="1">
    <citation type="journal article" date="2012" name="PLoS Genet.">
        <title>Comparative analysis of the genomes of two field isolates of the rice blast fungus Magnaporthe oryzae.</title>
        <authorList>
            <person name="Xue M."/>
            <person name="Yang J."/>
            <person name="Li Z."/>
            <person name="Hu S."/>
            <person name="Yao N."/>
            <person name="Dean R.A."/>
            <person name="Zhao W."/>
            <person name="Shen M."/>
            <person name="Zhang H."/>
            <person name="Li C."/>
            <person name="Liu L."/>
            <person name="Cao L."/>
            <person name="Xu X."/>
            <person name="Xing Y."/>
            <person name="Hsiang T."/>
            <person name="Zhang Z."/>
            <person name="Xu J.R."/>
            <person name="Peng Y.L."/>
        </authorList>
    </citation>
    <scope>NUCLEOTIDE SEQUENCE</scope>
    <source>
        <strain evidence="1">Y34</strain>
    </source>
</reference>